<dbReference type="GO" id="GO:0043200">
    <property type="term" value="P:response to amino acid"/>
    <property type="evidence" value="ECO:0007669"/>
    <property type="project" value="TreeGrafter"/>
</dbReference>
<keyword evidence="6" id="KW-1185">Reference proteome</keyword>
<dbReference type="AlphaFoldDB" id="A0A0F0KPC3"/>
<evidence type="ECO:0000313" key="5">
    <source>
        <dbReference type="EMBL" id="KJL22294.1"/>
    </source>
</evidence>
<dbReference type="PROSITE" id="PS50956">
    <property type="entry name" value="HTH_ASNC_2"/>
    <property type="match status" value="1"/>
</dbReference>
<dbReference type="PRINTS" id="PR00033">
    <property type="entry name" value="HTHASNC"/>
</dbReference>
<dbReference type="PATRIC" id="fig|104336.4.peg.1447"/>
<dbReference type="GO" id="GO:0005829">
    <property type="term" value="C:cytosol"/>
    <property type="evidence" value="ECO:0007669"/>
    <property type="project" value="TreeGrafter"/>
</dbReference>
<dbReference type="SUPFAM" id="SSF46785">
    <property type="entry name" value="Winged helix' DNA-binding domain"/>
    <property type="match status" value="1"/>
</dbReference>
<name>A0A0F0KPC3_9MICO</name>
<dbReference type="SUPFAM" id="SSF54909">
    <property type="entry name" value="Dimeric alpha+beta barrel"/>
    <property type="match status" value="1"/>
</dbReference>
<gene>
    <name evidence="5" type="primary">lrp_2</name>
    <name evidence="5" type="ORF">RN50_01412</name>
</gene>
<comment type="caution">
    <text evidence="5">The sequence shown here is derived from an EMBL/GenBank/DDBJ whole genome shotgun (WGS) entry which is preliminary data.</text>
</comment>
<dbReference type="InterPro" id="IPR000485">
    <property type="entry name" value="AsnC-type_HTH_dom"/>
</dbReference>
<keyword evidence="1" id="KW-0805">Transcription regulation</keyword>
<dbReference type="SMART" id="SM00344">
    <property type="entry name" value="HTH_ASNC"/>
    <property type="match status" value="1"/>
</dbReference>
<keyword evidence="2" id="KW-0238">DNA-binding</keyword>
<sequence length="202" mass="22120">MPYSCTQNRRNVDLKTESLKKIRVETESCIIVRMETSAEPARPNTLRAPALDAVDARIVTLLSADGRMTNAELAAQLGVAPSTAHSRLRALVDRGVITGFHASVDERMLGAGLQAVIGVTLRPSGRRESIVEFADRVRVLPQVIQVFFLGGDDDFLLHIAVADSSEMREFVLEHLSAQSSVASTRTSIVFDYHRNSVAASFR</sequence>
<reference evidence="5 6" key="1">
    <citation type="submission" date="2015-02" db="EMBL/GenBank/DDBJ databases">
        <title>Draft genome sequences of ten Microbacterium spp. with emphasis on heavy metal contaminated environments.</title>
        <authorList>
            <person name="Corretto E."/>
        </authorList>
    </citation>
    <scope>NUCLEOTIDE SEQUENCE [LARGE SCALE GENOMIC DNA]</scope>
    <source>
        <strain evidence="5 6">DSM 12966</strain>
    </source>
</reference>
<proteinExistence type="predicted"/>
<dbReference type="InterPro" id="IPR019888">
    <property type="entry name" value="Tscrpt_reg_AsnC-like"/>
</dbReference>
<evidence type="ECO:0000256" key="2">
    <source>
        <dbReference type="ARBA" id="ARBA00023125"/>
    </source>
</evidence>
<dbReference type="Gene3D" id="1.10.10.10">
    <property type="entry name" value="Winged helix-like DNA-binding domain superfamily/Winged helix DNA-binding domain"/>
    <property type="match status" value="1"/>
</dbReference>
<dbReference type="InterPro" id="IPR011991">
    <property type="entry name" value="ArsR-like_HTH"/>
</dbReference>
<dbReference type="EMBL" id="JYIU01000039">
    <property type="protein sequence ID" value="KJL22294.1"/>
    <property type="molecule type" value="Genomic_DNA"/>
</dbReference>
<evidence type="ECO:0000259" key="4">
    <source>
        <dbReference type="PROSITE" id="PS50956"/>
    </source>
</evidence>
<keyword evidence="3" id="KW-0804">Transcription</keyword>
<organism evidence="5 6">
    <name type="scientific">Microbacterium foliorum</name>
    <dbReference type="NCBI Taxonomy" id="104336"/>
    <lineage>
        <taxon>Bacteria</taxon>
        <taxon>Bacillati</taxon>
        <taxon>Actinomycetota</taxon>
        <taxon>Actinomycetes</taxon>
        <taxon>Micrococcales</taxon>
        <taxon>Microbacteriaceae</taxon>
        <taxon>Microbacterium</taxon>
    </lineage>
</organism>
<dbReference type="PANTHER" id="PTHR30154">
    <property type="entry name" value="LEUCINE-RESPONSIVE REGULATORY PROTEIN"/>
    <property type="match status" value="1"/>
</dbReference>
<evidence type="ECO:0000256" key="1">
    <source>
        <dbReference type="ARBA" id="ARBA00023015"/>
    </source>
</evidence>
<dbReference type="CDD" id="cd00090">
    <property type="entry name" value="HTH_ARSR"/>
    <property type="match status" value="1"/>
</dbReference>
<protein>
    <submittedName>
        <fullName evidence="5">Leucine-responsive regulatory protein</fullName>
    </submittedName>
</protein>
<dbReference type="Gene3D" id="3.30.70.920">
    <property type="match status" value="1"/>
</dbReference>
<dbReference type="PANTHER" id="PTHR30154:SF54">
    <property type="entry name" value="POSSIBLE TRANSCRIPTIONAL REGULATORY PROTEIN (PROBABLY LRP_ASNC-FAMILY)"/>
    <property type="match status" value="1"/>
</dbReference>
<dbReference type="InterPro" id="IPR011008">
    <property type="entry name" value="Dimeric_a/b-barrel"/>
</dbReference>
<evidence type="ECO:0000313" key="6">
    <source>
        <dbReference type="Proteomes" id="UP000033572"/>
    </source>
</evidence>
<feature type="domain" description="HTH asnC-type" evidence="4">
    <location>
        <begin position="51"/>
        <end position="114"/>
    </location>
</feature>
<accession>A0A0F0KPC3</accession>
<dbReference type="Pfam" id="PF13412">
    <property type="entry name" value="HTH_24"/>
    <property type="match status" value="1"/>
</dbReference>
<dbReference type="GO" id="GO:0043565">
    <property type="term" value="F:sequence-specific DNA binding"/>
    <property type="evidence" value="ECO:0007669"/>
    <property type="project" value="InterPro"/>
</dbReference>
<dbReference type="Proteomes" id="UP000033572">
    <property type="component" value="Unassembled WGS sequence"/>
</dbReference>
<evidence type="ECO:0000256" key="3">
    <source>
        <dbReference type="ARBA" id="ARBA00023163"/>
    </source>
</evidence>
<dbReference type="InterPro" id="IPR036388">
    <property type="entry name" value="WH-like_DNA-bd_sf"/>
</dbReference>
<dbReference type="InterPro" id="IPR019887">
    <property type="entry name" value="Tscrpt_reg_AsnC/Lrp_C"/>
</dbReference>
<dbReference type="Pfam" id="PF01037">
    <property type="entry name" value="AsnC_trans_reg"/>
    <property type="match status" value="1"/>
</dbReference>
<dbReference type="InterPro" id="IPR036390">
    <property type="entry name" value="WH_DNA-bd_sf"/>
</dbReference>